<dbReference type="AlphaFoldDB" id="A0A0E4BVD5"/>
<name>A0A0E4BVD5_9BRAD</name>
<protein>
    <submittedName>
        <fullName evidence="1">Uncharacterized protein</fullName>
    </submittedName>
</protein>
<sequence length="57" mass="6471">MKYAKGEWVQSARVGNAPKFVGQVIGHSQGQYIIRDADRVRWLRFEEELSPAPKKAA</sequence>
<reference evidence="1 2" key="1">
    <citation type="submission" date="2014-11" db="EMBL/GenBank/DDBJ databases">
        <title>Symbiosis island explosion on the genome of extra-slow-growing strains of soybean bradyrhizobia with massive insertion sequences.</title>
        <authorList>
            <person name="Iida T."/>
            <person name="Minamisawa K."/>
        </authorList>
    </citation>
    <scope>NUCLEOTIDE SEQUENCE [LARGE SCALE GENOMIC DNA]</scope>
    <source>
        <strain evidence="1 2">NK6</strain>
    </source>
</reference>
<evidence type="ECO:0000313" key="2">
    <source>
        <dbReference type="Proteomes" id="UP000063308"/>
    </source>
</evidence>
<organism evidence="1 2">
    <name type="scientific">Bradyrhizobium diazoefficiens</name>
    <dbReference type="NCBI Taxonomy" id="1355477"/>
    <lineage>
        <taxon>Bacteria</taxon>
        <taxon>Pseudomonadati</taxon>
        <taxon>Pseudomonadota</taxon>
        <taxon>Alphaproteobacteria</taxon>
        <taxon>Hyphomicrobiales</taxon>
        <taxon>Nitrobacteraceae</taxon>
        <taxon>Bradyrhizobium</taxon>
    </lineage>
</organism>
<accession>A0A0E4BVD5</accession>
<proteinExistence type="predicted"/>
<gene>
    <name evidence="1" type="ORF">NK6_8780</name>
</gene>
<dbReference type="EMBL" id="AP014685">
    <property type="protein sequence ID" value="BAR61927.1"/>
    <property type="molecule type" value="Genomic_DNA"/>
</dbReference>
<evidence type="ECO:0000313" key="1">
    <source>
        <dbReference type="EMBL" id="BAR61927.1"/>
    </source>
</evidence>
<dbReference type="Proteomes" id="UP000063308">
    <property type="component" value="Chromosome"/>
</dbReference>